<protein>
    <submittedName>
        <fullName evidence="1">Uncharacterized protein</fullName>
    </submittedName>
</protein>
<keyword evidence="2" id="KW-1185">Reference proteome</keyword>
<evidence type="ECO:0000313" key="2">
    <source>
        <dbReference type="Proteomes" id="UP000233551"/>
    </source>
</evidence>
<dbReference type="InterPro" id="IPR025486">
    <property type="entry name" value="DUF4378"/>
</dbReference>
<proteinExistence type="predicted"/>
<dbReference type="AlphaFoldDB" id="A0A2I0LB93"/>
<dbReference type="PANTHER" id="PTHR31680">
    <property type="entry name" value="LONGIFOLIA PROTEIN"/>
    <property type="match status" value="1"/>
</dbReference>
<reference evidence="1 2" key="1">
    <citation type="submission" date="2017-11" db="EMBL/GenBank/DDBJ databases">
        <title>De-novo sequencing of pomegranate (Punica granatum L.) genome.</title>
        <authorList>
            <person name="Akparov Z."/>
            <person name="Amiraslanov A."/>
            <person name="Hajiyeva S."/>
            <person name="Abbasov M."/>
            <person name="Kaur K."/>
            <person name="Hamwieh A."/>
            <person name="Solovyev V."/>
            <person name="Salamov A."/>
            <person name="Braich B."/>
            <person name="Kosarev P."/>
            <person name="Mahmoud A."/>
            <person name="Hajiyev E."/>
            <person name="Babayeva S."/>
            <person name="Izzatullayeva V."/>
            <person name="Mammadov A."/>
            <person name="Mammadov A."/>
            <person name="Sharifova S."/>
            <person name="Ojaghi J."/>
            <person name="Eynullazada K."/>
            <person name="Bayramov B."/>
            <person name="Abdulazimova A."/>
            <person name="Shahmuradov I."/>
        </authorList>
    </citation>
    <scope>NUCLEOTIDE SEQUENCE [LARGE SCALE GENOMIC DNA]</scope>
    <source>
        <strain evidence="2">cv. AG2017</strain>
        <tissue evidence="1">Leaf</tissue>
    </source>
</reference>
<dbReference type="GO" id="GO:0051513">
    <property type="term" value="P:regulation of monopolar cell growth"/>
    <property type="evidence" value="ECO:0007669"/>
    <property type="project" value="InterPro"/>
</dbReference>
<dbReference type="PANTHER" id="PTHR31680:SF4">
    <property type="entry name" value="LONGIFOLIA PROTEIN"/>
    <property type="match status" value="1"/>
</dbReference>
<organism evidence="1 2">
    <name type="scientific">Punica granatum</name>
    <name type="common">Pomegranate</name>
    <dbReference type="NCBI Taxonomy" id="22663"/>
    <lineage>
        <taxon>Eukaryota</taxon>
        <taxon>Viridiplantae</taxon>
        <taxon>Streptophyta</taxon>
        <taxon>Embryophyta</taxon>
        <taxon>Tracheophyta</taxon>
        <taxon>Spermatophyta</taxon>
        <taxon>Magnoliopsida</taxon>
        <taxon>eudicotyledons</taxon>
        <taxon>Gunneridae</taxon>
        <taxon>Pentapetalae</taxon>
        <taxon>rosids</taxon>
        <taxon>malvids</taxon>
        <taxon>Myrtales</taxon>
        <taxon>Lythraceae</taxon>
        <taxon>Punica</taxon>
    </lineage>
</organism>
<dbReference type="Proteomes" id="UP000233551">
    <property type="component" value="Unassembled WGS sequence"/>
</dbReference>
<accession>A0A2I0LB93</accession>
<dbReference type="OrthoDB" id="769613at2759"/>
<sequence>MSAKLLHSLVDDNPQTGCSAGMYRQLFDLQHLVTGGRIAPKRLPPVYSDFTGGNHQHTLNGSYAQCVNDKRRLFMEPSIASCPSARSSSAFSLELAQMNQAEVSSPDRIIFPESSSRNPLKSQSGAHLQDVHEDSTRDSLRSSWQEQPINGPADLKESLRVLAKLRETPRHFDEDSEDWRSSYGSACLAPWLSFDGEESGRLSFGSRETITKPKDLPRISLDSRECAVLGSSSCLKQSPNSKDLLENIQKSKGQVKDVEQSSGSQKRHASVVAKLMGLEAFPDSVRPIGTSDSARRPKSGGQSPSWKIQDSATNNISCSRLPIELVPLKQQKGGNGESPNSSGSKPVEVPNRQSESLHSVYGEIERRLKVFEFKCTQSEKDLGAVKQILEAIRRKGLLETQRGEECPTDSESREGYQGKYMRPKLNLELAKSCGPKNSHMFSSAEQESDYPRNIESTILIMKPAKLVERDGAGVRTLNSRVMQNGGIAKDQSRVDSSNDSPARQSHEGKSTLGGKVGSNLPNNSSSLGSDTIRESKARRFSEDGLLLEEAIPVLAHKSSPVSVLDVSESTDDSSSPVKKTLNSLGEHCDRDNENKHEADSLLEISRKKLQNVRDLIQKLERLCSTNDEESTDYVAQLCECENPNPDQKYICKILVSSGILLRDLGSGLSTFQLHPSGNPFDPNLFLVLERRKNKNSGAMEEDTSRRRIIFDSVNEILGRKVTGSGIVWHKLVEETLTAQKLLKELCHEIELLEANTKKPRNDDPESRGDGCLRSILWEDVMRGEDKWTCFCRETYDLVTDLEDVIFQELIDEIGITRKAGPRTNSS</sequence>
<gene>
    <name evidence="1" type="ORF">CRG98_001551</name>
</gene>
<comment type="caution">
    <text evidence="1">The sequence shown here is derived from an EMBL/GenBank/DDBJ whole genome shotgun (WGS) entry which is preliminary data.</text>
</comment>
<dbReference type="Pfam" id="PF14309">
    <property type="entry name" value="DUF4378"/>
    <property type="match status" value="1"/>
</dbReference>
<dbReference type="EMBL" id="PGOL01000065">
    <property type="protein sequence ID" value="PKI77931.1"/>
    <property type="molecule type" value="Genomic_DNA"/>
</dbReference>
<dbReference type="GeneID" id="116187572"/>
<name>A0A2I0LB93_PUNGR</name>
<evidence type="ECO:0000313" key="1">
    <source>
        <dbReference type="EMBL" id="PKI77931.1"/>
    </source>
</evidence>
<dbReference type="STRING" id="22663.A0A2I0LB93"/>
<dbReference type="InterPro" id="IPR033334">
    <property type="entry name" value="LNG1/2"/>
</dbReference>